<evidence type="ECO:0000313" key="1">
    <source>
        <dbReference type="EMBL" id="JAD72443.1"/>
    </source>
</evidence>
<accession>A0A0A9CDB5</accession>
<sequence length="26" mass="2895">MYTMLTSSGTSINNNIMLSKIKSFVN</sequence>
<reference evidence="1" key="1">
    <citation type="submission" date="2014-09" db="EMBL/GenBank/DDBJ databases">
        <authorList>
            <person name="Magalhaes I.L.F."/>
            <person name="Oliveira U."/>
            <person name="Santos F.R."/>
            <person name="Vidigal T.H.D.A."/>
            <person name="Brescovit A.D."/>
            <person name="Santos A.J."/>
        </authorList>
    </citation>
    <scope>NUCLEOTIDE SEQUENCE</scope>
    <source>
        <tissue evidence="1">Shoot tissue taken approximately 20 cm above the soil surface</tissue>
    </source>
</reference>
<dbReference type="AlphaFoldDB" id="A0A0A9CDB5"/>
<organism evidence="1">
    <name type="scientific">Arundo donax</name>
    <name type="common">Giant reed</name>
    <name type="synonym">Donax arundinaceus</name>
    <dbReference type="NCBI Taxonomy" id="35708"/>
    <lineage>
        <taxon>Eukaryota</taxon>
        <taxon>Viridiplantae</taxon>
        <taxon>Streptophyta</taxon>
        <taxon>Embryophyta</taxon>
        <taxon>Tracheophyta</taxon>
        <taxon>Spermatophyta</taxon>
        <taxon>Magnoliopsida</taxon>
        <taxon>Liliopsida</taxon>
        <taxon>Poales</taxon>
        <taxon>Poaceae</taxon>
        <taxon>PACMAD clade</taxon>
        <taxon>Arundinoideae</taxon>
        <taxon>Arundineae</taxon>
        <taxon>Arundo</taxon>
    </lineage>
</organism>
<protein>
    <submittedName>
        <fullName evidence="1">Uncharacterized protein</fullName>
    </submittedName>
</protein>
<name>A0A0A9CDB5_ARUDO</name>
<dbReference type="EMBL" id="GBRH01225452">
    <property type="protein sequence ID" value="JAD72443.1"/>
    <property type="molecule type" value="Transcribed_RNA"/>
</dbReference>
<reference evidence="1" key="2">
    <citation type="journal article" date="2015" name="Data Brief">
        <title>Shoot transcriptome of the giant reed, Arundo donax.</title>
        <authorList>
            <person name="Barrero R.A."/>
            <person name="Guerrero F.D."/>
            <person name="Moolhuijzen P."/>
            <person name="Goolsby J.A."/>
            <person name="Tidwell J."/>
            <person name="Bellgard S.E."/>
            <person name="Bellgard M.I."/>
        </authorList>
    </citation>
    <scope>NUCLEOTIDE SEQUENCE</scope>
    <source>
        <tissue evidence="1">Shoot tissue taken approximately 20 cm above the soil surface</tissue>
    </source>
</reference>
<proteinExistence type="predicted"/>